<dbReference type="PROSITE" id="PS50222">
    <property type="entry name" value="EF_HAND_2"/>
    <property type="match status" value="2"/>
</dbReference>
<dbReference type="Pfam" id="PF13499">
    <property type="entry name" value="EF-hand_7"/>
    <property type="match status" value="1"/>
</dbReference>
<keyword evidence="5" id="KW-0479">Metal-binding</keyword>
<evidence type="ECO:0000256" key="2">
    <source>
        <dbReference type="ARBA" id="ARBA00012759"/>
    </source>
</evidence>
<dbReference type="OrthoDB" id="265776at2759"/>
<reference evidence="14" key="2">
    <citation type="submission" date="2017-12" db="EMBL/GenBank/DDBJ databases">
        <title>Genome sequence of the Bar-tailed Godwit (Limosa lapponica baueri).</title>
        <authorList>
            <person name="Lima N.C.B."/>
            <person name="Parody-Merino A.M."/>
            <person name="Battley P.F."/>
            <person name="Fidler A.E."/>
            <person name="Prosdocimi F."/>
        </authorList>
    </citation>
    <scope>NUCLEOTIDE SEQUENCE [LARGE SCALE GENOMIC DNA]</scope>
</reference>
<dbReference type="PRINTS" id="PR00450">
    <property type="entry name" value="RECOVERIN"/>
</dbReference>
<dbReference type="InterPro" id="IPR002048">
    <property type="entry name" value="EF_hand_dom"/>
</dbReference>
<dbReference type="InterPro" id="IPR011992">
    <property type="entry name" value="EF-hand-dom_pair"/>
</dbReference>
<feature type="domain" description="EF-hand" evidence="12">
    <location>
        <begin position="211"/>
        <end position="246"/>
    </location>
</feature>
<keyword evidence="7" id="KW-0833">Ubl conjugation pathway</keyword>
<dbReference type="Pfam" id="PF13202">
    <property type="entry name" value="EF-hand_5"/>
    <property type="match status" value="1"/>
</dbReference>
<name>A0A2I0TQ95_LIMLA</name>
<dbReference type="SUPFAM" id="SSF47473">
    <property type="entry name" value="EF-hand"/>
    <property type="match status" value="2"/>
</dbReference>
<gene>
    <name evidence="13" type="ORF">llap_13709</name>
</gene>
<evidence type="ECO:0000256" key="8">
    <source>
        <dbReference type="ARBA" id="ARBA00022801"/>
    </source>
</evidence>
<dbReference type="GO" id="GO:0004843">
    <property type="term" value="F:cysteine-type deubiquitinase activity"/>
    <property type="evidence" value="ECO:0007669"/>
    <property type="project" value="UniProtKB-EC"/>
</dbReference>
<dbReference type="GO" id="GO:0006508">
    <property type="term" value="P:proteolysis"/>
    <property type="evidence" value="ECO:0007669"/>
    <property type="project" value="UniProtKB-KW"/>
</dbReference>
<dbReference type="PANTHER" id="PTHR23055">
    <property type="entry name" value="CALCIUM BINDING PROTEINS"/>
    <property type="match status" value="1"/>
</dbReference>
<dbReference type="SMART" id="SM00054">
    <property type="entry name" value="EFh"/>
    <property type="match status" value="2"/>
</dbReference>
<evidence type="ECO:0000256" key="4">
    <source>
        <dbReference type="ARBA" id="ARBA00022670"/>
    </source>
</evidence>
<dbReference type="AlphaFoldDB" id="A0A2I0TQ95"/>
<evidence type="ECO:0000313" key="14">
    <source>
        <dbReference type="Proteomes" id="UP000233556"/>
    </source>
</evidence>
<dbReference type="Gene3D" id="1.10.238.10">
    <property type="entry name" value="EF-hand"/>
    <property type="match status" value="2"/>
</dbReference>
<keyword evidence="6" id="KW-0677">Repeat</keyword>
<keyword evidence="4" id="KW-0645">Protease</keyword>
<evidence type="ECO:0000256" key="6">
    <source>
        <dbReference type="ARBA" id="ARBA00022737"/>
    </source>
</evidence>
<dbReference type="InterPro" id="IPR018247">
    <property type="entry name" value="EF_Hand_1_Ca_BS"/>
</dbReference>
<evidence type="ECO:0000256" key="10">
    <source>
        <dbReference type="ARBA" id="ARBA00022837"/>
    </source>
</evidence>
<dbReference type="Proteomes" id="UP000233556">
    <property type="component" value="Unassembled WGS sequence"/>
</dbReference>
<feature type="domain" description="EF-hand" evidence="12">
    <location>
        <begin position="247"/>
        <end position="282"/>
    </location>
</feature>
<evidence type="ECO:0000256" key="5">
    <source>
        <dbReference type="ARBA" id="ARBA00022723"/>
    </source>
</evidence>
<evidence type="ECO:0000256" key="7">
    <source>
        <dbReference type="ARBA" id="ARBA00022786"/>
    </source>
</evidence>
<keyword evidence="9" id="KW-0788">Thiol protease</keyword>
<dbReference type="InterPro" id="IPR028846">
    <property type="entry name" value="Recoverin"/>
</dbReference>
<proteinExistence type="predicted"/>
<reference evidence="14" key="1">
    <citation type="submission" date="2017-11" db="EMBL/GenBank/DDBJ databases">
        <authorList>
            <person name="Lima N.C."/>
            <person name="Parody-Merino A.M."/>
            <person name="Battley P.F."/>
            <person name="Fidler A.E."/>
            <person name="Prosdocimi F."/>
        </authorList>
    </citation>
    <scope>NUCLEOTIDE SEQUENCE [LARGE SCALE GENOMIC DNA]</scope>
</reference>
<comment type="catalytic activity">
    <reaction evidence="1">
        <text>Thiol-dependent hydrolysis of ester, thioester, amide, peptide and isopeptide bonds formed by the C-terminal Gly of ubiquitin (a 76-residue protein attached to proteins as an intracellular targeting signal).</text>
        <dbReference type="EC" id="3.4.19.12"/>
    </reaction>
</comment>
<dbReference type="CDD" id="cd00051">
    <property type="entry name" value="EFh"/>
    <property type="match status" value="1"/>
</dbReference>
<dbReference type="PROSITE" id="PS00018">
    <property type="entry name" value="EF_HAND_1"/>
    <property type="match status" value="2"/>
</dbReference>
<dbReference type="GO" id="GO:0005509">
    <property type="term" value="F:calcium ion binding"/>
    <property type="evidence" value="ECO:0007669"/>
    <property type="project" value="InterPro"/>
</dbReference>
<protein>
    <recommendedName>
        <fullName evidence="11">Ubiquitin carboxyl-terminal hydrolase 32</fullName>
        <ecNumber evidence="2">3.4.19.12</ecNumber>
    </recommendedName>
</protein>
<keyword evidence="3" id="KW-0597">Phosphoprotein</keyword>
<keyword evidence="8 13" id="KW-0378">Hydrolase</keyword>
<evidence type="ECO:0000313" key="13">
    <source>
        <dbReference type="EMBL" id="PKU35986.1"/>
    </source>
</evidence>
<dbReference type="EMBL" id="KZ507928">
    <property type="protein sequence ID" value="PKU35986.1"/>
    <property type="molecule type" value="Genomic_DNA"/>
</dbReference>
<accession>A0A2I0TQ95</accession>
<sequence>MGKVIYCSFGGISKGLHFNNLIVGLVLLTRGREEEKAKYIFSLFSNESGSYVVREEMEKMLHVVDGKVPESLKKCFSESFPVPLLPCPSSGQSEQGRVFEKRDTALAAFAESSAESRVEQGEKVNYEKFRVWLLHNKDAFTFSRWLLSGGVYVTLTDDSDTPTFYQTLAGVTHLEESDIIDLEKRYWLLKAQSRTGRFDLETFAPLVSPPIHPSLSEGLFNAFDENRDNHIDFKEISCGLSACCRGPLAERQKFCFKVFDVDRDGVLSRTELKEMVVALLEVWKDNRTDKIPELDMDLSEIVEDILNMHDTTKLGHLTLEDYQIWSVKSALANEFLNLLFQCREKPKAQFVKVNVVYCL</sequence>
<dbReference type="PANTHER" id="PTHR23055:SF188">
    <property type="entry name" value="EF-HAND DOMAIN-CONTAINING PROTEIN"/>
    <property type="match status" value="1"/>
</dbReference>
<evidence type="ECO:0000256" key="11">
    <source>
        <dbReference type="ARBA" id="ARBA00071642"/>
    </source>
</evidence>
<evidence type="ECO:0000259" key="12">
    <source>
        <dbReference type="PROSITE" id="PS50222"/>
    </source>
</evidence>
<keyword evidence="14" id="KW-1185">Reference proteome</keyword>
<keyword evidence="10" id="KW-0106">Calcium</keyword>
<organism evidence="13 14">
    <name type="scientific">Limosa lapponica baueri</name>
    <dbReference type="NCBI Taxonomy" id="1758121"/>
    <lineage>
        <taxon>Eukaryota</taxon>
        <taxon>Metazoa</taxon>
        <taxon>Chordata</taxon>
        <taxon>Craniata</taxon>
        <taxon>Vertebrata</taxon>
        <taxon>Euteleostomi</taxon>
        <taxon>Archelosauria</taxon>
        <taxon>Archosauria</taxon>
        <taxon>Dinosauria</taxon>
        <taxon>Saurischia</taxon>
        <taxon>Theropoda</taxon>
        <taxon>Coelurosauria</taxon>
        <taxon>Aves</taxon>
        <taxon>Neognathae</taxon>
        <taxon>Neoaves</taxon>
        <taxon>Charadriiformes</taxon>
        <taxon>Scolopacidae</taxon>
        <taxon>Limosa</taxon>
    </lineage>
</organism>
<evidence type="ECO:0000256" key="1">
    <source>
        <dbReference type="ARBA" id="ARBA00000707"/>
    </source>
</evidence>
<evidence type="ECO:0000256" key="3">
    <source>
        <dbReference type="ARBA" id="ARBA00022553"/>
    </source>
</evidence>
<evidence type="ECO:0000256" key="9">
    <source>
        <dbReference type="ARBA" id="ARBA00022807"/>
    </source>
</evidence>
<dbReference type="FunFam" id="1.10.238.10:FF:000081">
    <property type="entry name" value="Ubiquitin carboxyl-terminal hydrolase 32"/>
    <property type="match status" value="1"/>
</dbReference>
<dbReference type="EC" id="3.4.19.12" evidence="2"/>